<dbReference type="RefSeq" id="WP_255044679.1">
    <property type="nucleotide sequence ID" value="NZ_JANEYT010000078.1"/>
</dbReference>
<keyword evidence="1" id="KW-0812">Transmembrane</keyword>
<comment type="caution">
    <text evidence="2">The sequence shown here is derived from an EMBL/GenBank/DDBJ whole genome shotgun (WGS) entry which is preliminary data.</text>
</comment>
<organism evidence="2 3">
    <name type="scientific">Photobacterium pectinilyticum</name>
    <dbReference type="NCBI Taxonomy" id="2906793"/>
    <lineage>
        <taxon>Bacteria</taxon>
        <taxon>Pseudomonadati</taxon>
        <taxon>Pseudomonadota</taxon>
        <taxon>Gammaproteobacteria</taxon>
        <taxon>Vibrionales</taxon>
        <taxon>Vibrionaceae</taxon>
        <taxon>Photobacterium</taxon>
    </lineage>
</organism>
<accession>A0ABT1N781</accession>
<keyword evidence="1" id="KW-0472">Membrane</keyword>
<proteinExistence type="predicted"/>
<feature type="transmembrane region" description="Helical" evidence="1">
    <location>
        <begin position="82"/>
        <end position="101"/>
    </location>
</feature>
<sequence length="111" mass="12349">MGSEQELWAFSGLAGALGGLCSYMLFAYHGFDKFITKDDIDKSKEQRRGYTLVLRVLYGAFVGCLISFYFMDDMLAGNIGFYRAVFWAGVAGFSTNILTILSNSLKKLTKV</sequence>
<keyword evidence="3" id="KW-1185">Reference proteome</keyword>
<name>A0ABT1N781_9GAMM</name>
<feature type="transmembrane region" description="Helical" evidence="1">
    <location>
        <begin position="12"/>
        <end position="31"/>
    </location>
</feature>
<keyword evidence="1" id="KW-1133">Transmembrane helix</keyword>
<reference evidence="2 3" key="1">
    <citation type="submission" date="2022-07" db="EMBL/GenBank/DDBJ databases">
        <title>Photobacterium pectinilyticum sp. nov., a marine bacterium isolated from surface seawater of Qingdao offshore.</title>
        <authorList>
            <person name="Wang X."/>
        </authorList>
    </citation>
    <scope>NUCLEOTIDE SEQUENCE [LARGE SCALE GENOMIC DNA]</scope>
    <source>
        <strain evidence="2 3">ZSDE20</strain>
    </source>
</reference>
<protein>
    <submittedName>
        <fullName evidence="2">Uncharacterized protein</fullName>
    </submittedName>
</protein>
<gene>
    <name evidence="2" type="ORF">NHN17_21375</name>
</gene>
<feature type="transmembrane region" description="Helical" evidence="1">
    <location>
        <begin position="52"/>
        <end position="70"/>
    </location>
</feature>
<dbReference type="EMBL" id="JANEYT010000078">
    <property type="protein sequence ID" value="MCQ1060600.1"/>
    <property type="molecule type" value="Genomic_DNA"/>
</dbReference>
<dbReference type="Proteomes" id="UP001524460">
    <property type="component" value="Unassembled WGS sequence"/>
</dbReference>
<evidence type="ECO:0000256" key="1">
    <source>
        <dbReference type="SAM" id="Phobius"/>
    </source>
</evidence>
<evidence type="ECO:0000313" key="3">
    <source>
        <dbReference type="Proteomes" id="UP001524460"/>
    </source>
</evidence>
<evidence type="ECO:0000313" key="2">
    <source>
        <dbReference type="EMBL" id="MCQ1060600.1"/>
    </source>
</evidence>